<protein>
    <recommendedName>
        <fullName evidence="4">Rad4/PNGase transglutaminase-like fold domain-containing protein</fullName>
    </recommendedName>
</protein>
<evidence type="ECO:0000256" key="2">
    <source>
        <dbReference type="ARBA" id="ARBA00022723"/>
    </source>
</evidence>
<dbReference type="Gene3D" id="2.20.25.10">
    <property type="match status" value="1"/>
</dbReference>
<evidence type="ECO:0000256" key="1">
    <source>
        <dbReference type="ARBA" id="ARBA00009390"/>
    </source>
</evidence>
<accession>A0A0E0I150</accession>
<dbReference type="eggNOG" id="KOG0909">
    <property type="taxonomic scope" value="Eukaryota"/>
</dbReference>
<keyword evidence="2" id="KW-0479">Metal-binding</keyword>
<dbReference type="InterPro" id="IPR038765">
    <property type="entry name" value="Papain-like_cys_pep_sf"/>
</dbReference>
<name>A0A0E0I150_ORYNI</name>
<dbReference type="OMA" id="GIRSSKW"/>
<evidence type="ECO:0000256" key="3">
    <source>
        <dbReference type="ARBA" id="ARBA00022833"/>
    </source>
</evidence>
<dbReference type="STRING" id="4536.A0A0E0I150"/>
<feature type="domain" description="Rad4/PNGase transglutaminase-like fold" evidence="4">
    <location>
        <begin position="363"/>
        <end position="436"/>
    </location>
</feature>
<keyword evidence="6" id="KW-1185">Reference proteome</keyword>
<evidence type="ECO:0000259" key="4">
    <source>
        <dbReference type="Pfam" id="PF03835"/>
    </source>
</evidence>
<dbReference type="EnsemblPlants" id="ONIVA07G13700.1">
    <property type="protein sequence ID" value="ONIVA07G13700.1"/>
    <property type="gene ID" value="ONIVA07G13700"/>
</dbReference>
<dbReference type="FunFam" id="2.60.120.260:FF:000110">
    <property type="entry name" value="Peptide-N(4)-(N-acetyl-beta-glucosaminyl)asparagine amidase"/>
    <property type="match status" value="1"/>
</dbReference>
<dbReference type="InterPro" id="IPR018325">
    <property type="entry name" value="Rad4/PNGase_transGLS-fold"/>
</dbReference>
<sequence length="761" mass="84911">MVVRRFVVRQGGGGGGGGEAEEHEVEYDTEHGLDILRLQIFSLTSVPPELQKIVVEADGSVVDDGTDLEAISEGLRLVAITGEEEEAEAAAAAEAARAQEKSDEELARMIQIVVEADGSRVDGGTDMESICEGLRVVAISEGDGEDIAAAEAARVQEKSDEEFARMLQAEEEALLLQQYSIRNDGGEEFRERVEPYMHQVLMYEDPMRQEAARKTVPMDELQEKALVSLAKLFLEFKYAPTPSWWDCIMEGNFSPSKDEEDHAFLLQLLFWFKQSFRWVNAPPCDSCGRETFNVGMGTALPSEIKFGANRVEIYRCNYCSSTTRFPRYNDPYKKLGKDAVENGPIALHSTVEVLDMKLVWWNKKLDYVIAISKDGVRDVTKRYTRKWHEVLSRRIITSEDTVPAILSSITGKYRSGLSIDGLTALENRDKKESEELSKAAYLEVDTSISLPGRQSGSVEWRKARLELSQVESLACSSCPARKCVDAHVSKIYDALSALLSHFCDGDIPKERVIEVFDSLKCLMQNLKDAKFKSRRATLDKKTQLVFEEIFPSVERLLCAMSLKAELGTDGKCSVTTVGNAVHTSLALPVAMDVVDEILSNYKSNAVCTKGHQFPRGNRLCSGSVLASGEQLPIGIATAAFDGIRSSKWEEPDGAKGCWIIYRMLDGQTCELDSYDLMSANDVPERDPMDWVLEGSTDGGSTWNTIDARSSVIFDSRFYRKTFTVDKRYKANAFRFRFLRVRESNGNPRFQIGSIDLYGKST</sequence>
<dbReference type="Gene3D" id="2.60.120.260">
    <property type="entry name" value="Galactose-binding domain-like"/>
    <property type="match status" value="1"/>
</dbReference>
<dbReference type="PANTHER" id="PTHR48440:SF1">
    <property type="entry name" value="PAW DOMAIN-CONTAINING PROTEIN"/>
    <property type="match status" value="1"/>
</dbReference>
<dbReference type="SUPFAM" id="SSF54001">
    <property type="entry name" value="Cysteine proteinases"/>
    <property type="match status" value="1"/>
</dbReference>
<evidence type="ECO:0000313" key="6">
    <source>
        <dbReference type="Proteomes" id="UP000006591"/>
    </source>
</evidence>
<dbReference type="Pfam" id="PF03835">
    <property type="entry name" value="Rad4"/>
    <property type="match status" value="1"/>
</dbReference>
<keyword evidence="3" id="KW-0862">Zinc</keyword>
<dbReference type="PANTHER" id="PTHR48440">
    <property type="match status" value="1"/>
</dbReference>
<comment type="similarity">
    <text evidence="1">Belongs to the transglutaminase-like superfamily. PNGase family.</text>
</comment>
<evidence type="ECO:0000313" key="5">
    <source>
        <dbReference type="EnsemblPlants" id="ONIVA07G13700.1"/>
    </source>
</evidence>
<dbReference type="Gene3D" id="3.10.620.30">
    <property type="match status" value="2"/>
</dbReference>
<reference evidence="5" key="1">
    <citation type="submission" date="2015-04" db="UniProtKB">
        <authorList>
            <consortium name="EnsemblPlants"/>
        </authorList>
    </citation>
    <scope>IDENTIFICATION</scope>
    <source>
        <strain evidence="5">SL10</strain>
    </source>
</reference>
<dbReference type="AlphaFoldDB" id="A0A0E0I150"/>
<dbReference type="Proteomes" id="UP000006591">
    <property type="component" value="Chromosome 7"/>
</dbReference>
<dbReference type="GO" id="GO:0046872">
    <property type="term" value="F:metal ion binding"/>
    <property type="evidence" value="ECO:0007669"/>
    <property type="project" value="UniProtKB-KW"/>
</dbReference>
<organism evidence="5">
    <name type="scientific">Oryza nivara</name>
    <name type="common">Indian wild rice</name>
    <name type="synonym">Oryza sativa f. spontanea</name>
    <dbReference type="NCBI Taxonomy" id="4536"/>
    <lineage>
        <taxon>Eukaryota</taxon>
        <taxon>Viridiplantae</taxon>
        <taxon>Streptophyta</taxon>
        <taxon>Embryophyta</taxon>
        <taxon>Tracheophyta</taxon>
        <taxon>Spermatophyta</taxon>
        <taxon>Magnoliopsida</taxon>
        <taxon>Liliopsida</taxon>
        <taxon>Poales</taxon>
        <taxon>Poaceae</taxon>
        <taxon>BOP clade</taxon>
        <taxon>Oryzoideae</taxon>
        <taxon>Oryzeae</taxon>
        <taxon>Oryzinae</taxon>
        <taxon>Oryza</taxon>
    </lineage>
</organism>
<dbReference type="FunFam" id="2.20.25.10:FF:000011">
    <property type="entry name" value="peptide-N(4)-(N-acetyl-beta- glucosaminyl)asparagine amidase"/>
    <property type="match status" value="1"/>
</dbReference>
<reference evidence="5" key="2">
    <citation type="submission" date="2018-04" db="EMBL/GenBank/DDBJ databases">
        <title>OnivRS2 (Oryza nivara Reference Sequence Version 2).</title>
        <authorList>
            <person name="Zhang J."/>
            <person name="Kudrna D."/>
            <person name="Lee S."/>
            <person name="Talag J."/>
            <person name="Rajasekar S."/>
            <person name="Welchert J."/>
            <person name="Hsing Y.-I."/>
            <person name="Wing R.A."/>
        </authorList>
    </citation>
    <scope>NUCLEOTIDE SEQUENCE [LARGE SCALE GENOMIC DNA]</scope>
    <source>
        <strain evidence="5">SL10</strain>
    </source>
</reference>
<proteinExistence type="inferred from homology"/>
<dbReference type="Gramene" id="ONIVA07G13700.1">
    <property type="protein sequence ID" value="ONIVA07G13700.1"/>
    <property type="gene ID" value="ONIVA07G13700"/>
</dbReference>
<dbReference type="SUPFAM" id="SSF49785">
    <property type="entry name" value="Galactose-binding domain-like"/>
    <property type="match status" value="1"/>
</dbReference>
<dbReference type="InterPro" id="IPR008979">
    <property type="entry name" value="Galactose-bd-like_sf"/>
</dbReference>